<sequence length="60" mass="6945">MASIHRTGVSSSVWLYSYRMITGHLQYRQSRAEGALIDRRAEWFVIHFQPTAVTEETSES</sequence>
<reference evidence="1" key="2">
    <citation type="journal article" date="2021" name="Genome Biol. Evol.">
        <title>Developing a high-quality reference genome for a parasitic bivalve with doubly uniparental inheritance (Bivalvia: Unionida).</title>
        <authorList>
            <person name="Smith C.H."/>
        </authorList>
    </citation>
    <scope>NUCLEOTIDE SEQUENCE</scope>
    <source>
        <strain evidence="1">CHS0354</strain>
        <tissue evidence="1">Mantle</tissue>
    </source>
</reference>
<comment type="caution">
    <text evidence="1">The sequence shown here is derived from an EMBL/GenBank/DDBJ whole genome shotgun (WGS) entry which is preliminary data.</text>
</comment>
<reference evidence="1" key="1">
    <citation type="journal article" date="2021" name="Genome Biol. Evol.">
        <title>A High-Quality Reference Genome for a Parasitic Bivalve with Doubly Uniparental Inheritance (Bivalvia: Unionida).</title>
        <authorList>
            <person name="Smith C.H."/>
        </authorList>
    </citation>
    <scope>NUCLEOTIDE SEQUENCE</scope>
    <source>
        <strain evidence="1">CHS0354</strain>
    </source>
</reference>
<proteinExistence type="predicted"/>
<keyword evidence="2" id="KW-1185">Reference proteome</keyword>
<gene>
    <name evidence="1" type="ORF">CHS0354_010810</name>
</gene>
<accession>A0AAE0TA94</accession>
<name>A0AAE0TA94_9BIVA</name>
<organism evidence="1 2">
    <name type="scientific">Potamilus streckersoni</name>
    <dbReference type="NCBI Taxonomy" id="2493646"/>
    <lineage>
        <taxon>Eukaryota</taxon>
        <taxon>Metazoa</taxon>
        <taxon>Spiralia</taxon>
        <taxon>Lophotrochozoa</taxon>
        <taxon>Mollusca</taxon>
        <taxon>Bivalvia</taxon>
        <taxon>Autobranchia</taxon>
        <taxon>Heteroconchia</taxon>
        <taxon>Palaeoheterodonta</taxon>
        <taxon>Unionida</taxon>
        <taxon>Unionoidea</taxon>
        <taxon>Unionidae</taxon>
        <taxon>Ambleminae</taxon>
        <taxon>Lampsilini</taxon>
        <taxon>Potamilus</taxon>
    </lineage>
</organism>
<protein>
    <submittedName>
        <fullName evidence="1">Uncharacterized protein</fullName>
    </submittedName>
</protein>
<dbReference type="EMBL" id="JAEAOA010000675">
    <property type="protein sequence ID" value="KAK3606175.1"/>
    <property type="molecule type" value="Genomic_DNA"/>
</dbReference>
<dbReference type="Proteomes" id="UP001195483">
    <property type="component" value="Unassembled WGS sequence"/>
</dbReference>
<evidence type="ECO:0000313" key="2">
    <source>
        <dbReference type="Proteomes" id="UP001195483"/>
    </source>
</evidence>
<dbReference type="AlphaFoldDB" id="A0AAE0TA94"/>
<evidence type="ECO:0000313" key="1">
    <source>
        <dbReference type="EMBL" id="KAK3606175.1"/>
    </source>
</evidence>
<reference evidence="1" key="3">
    <citation type="submission" date="2023-05" db="EMBL/GenBank/DDBJ databases">
        <authorList>
            <person name="Smith C.H."/>
        </authorList>
    </citation>
    <scope>NUCLEOTIDE SEQUENCE</scope>
    <source>
        <strain evidence="1">CHS0354</strain>
        <tissue evidence="1">Mantle</tissue>
    </source>
</reference>